<evidence type="ECO:0000259" key="1">
    <source>
        <dbReference type="Pfam" id="PF13088"/>
    </source>
</evidence>
<evidence type="ECO:0000313" key="3">
    <source>
        <dbReference type="Proteomes" id="UP000027341"/>
    </source>
</evidence>
<sequence>MAEQNKRIEYPEIKLSFELAPVTDHSVYLHPAVKPLDHAFNGPFARNQFGQLIWLHRKSAYLSDDEGATWQIFSIFDEDDNFVLNDSHCIALSQDNTLVVSFIYDLYFNWHSKTNKPTKNTHAYQWVIRSLDGGKTWQEPVLVQKGYAAEAMSMVVLPSGRLVISAQNLDYEEGRHYSLSFYSDDDGVSWNASNKIDIGGRGHHGGCYEGRLLPLNDGRLWYCIRTNRDWFWNAYSDDEGESWTHLEKGLSASSSPSTIRRLNSGRICLVYNQLYREGESEARRVSGLFSEVAASWQREELSIRFSDDDGVSWTDPVVIASCQGAWLSYAFVFEASPGEIWISTMQSQLRIKLNESDFV</sequence>
<dbReference type="AlphaFoldDB" id="A0A066ZS47"/>
<protein>
    <submittedName>
        <fullName evidence="2">Sialidase</fullName>
    </submittedName>
</protein>
<dbReference type="EMBL" id="JMIU01000001">
    <property type="protein sequence ID" value="KDN95099.1"/>
    <property type="molecule type" value="Genomic_DNA"/>
</dbReference>
<reference evidence="2 3" key="1">
    <citation type="submission" date="2014-04" db="EMBL/GenBank/DDBJ databases">
        <title>Draft genome sequence of Hydrogenovibrio marinus MH-110, a model organism for aerobic H2 metabolism.</title>
        <authorList>
            <person name="Cha H.J."/>
            <person name="Jo B.H."/>
            <person name="Hwang B.H."/>
        </authorList>
    </citation>
    <scope>NUCLEOTIDE SEQUENCE [LARGE SCALE GENOMIC DNA]</scope>
    <source>
        <strain evidence="2 3">MH-110</strain>
    </source>
</reference>
<dbReference type="Pfam" id="PF13088">
    <property type="entry name" value="BNR_2"/>
    <property type="match status" value="1"/>
</dbReference>
<dbReference type="STRING" id="28885.EI16_01960"/>
<dbReference type="RefSeq" id="WP_029908877.1">
    <property type="nucleotide sequence ID" value="NZ_AP020335.1"/>
</dbReference>
<evidence type="ECO:0000313" key="2">
    <source>
        <dbReference type="EMBL" id="KDN95099.1"/>
    </source>
</evidence>
<dbReference type="Gene3D" id="2.120.10.10">
    <property type="match status" value="1"/>
</dbReference>
<dbReference type="Proteomes" id="UP000027341">
    <property type="component" value="Unassembled WGS sequence"/>
</dbReference>
<dbReference type="SUPFAM" id="SSF50939">
    <property type="entry name" value="Sialidases"/>
    <property type="match status" value="1"/>
</dbReference>
<comment type="caution">
    <text evidence="2">The sequence shown here is derived from an EMBL/GenBank/DDBJ whole genome shotgun (WGS) entry which is preliminary data.</text>
</comment>
<accession>A0A066ZS47</accession>
<proteinExistence type="predicted"/>
<keyword evidence="3" id="KW-1185">Reference proteome</keyword>
<name>A0A066ZS47_HYDMR</name>
<dbReference type="PANTHER" id="PTHR43752:SF2">
    <property type="entry name" value="BNR_ASP-BOX REPEAT FAMILY PROTEIN"/>
    <property type="match status" value="1"/>
</dbReference>
<feature type="domain" description="Sialidase" evidence="1">
    <location>
        <begin position="122"/>
        <end position="340"/>
    </location>
</feature>
<dbReference type="PANTHER" id="PTHR43752">
    <property type="entry name" value="BNR/ASP-BOX REPEAT FAMILY PROTEIN"/>
    <property type="match status" value="1"/>
</dbReference>
<dbReference type="InterPro" id="IPR036278">
    <property type="entry name" value="Sialidase_sf"/>
</dbReference>
<dbReference type="InterPro" id="IPR011040">
    <property type="entry name" value="Sialidase"/>
</dbReference>
<organism evidence="2 3">
    <name type="scientific">Hydrogenovibrio marinus</name>
    <dbReference type="NCBI Taxonomy" id="28885"/>
    <lineage>
        <taxon>Bacteria</taxon>
        <taxon>Pseudomonadati</taxon>
        <taxon>Pseudomonadota</taxon>
        <taxon>Gammaproteobacteria</taxon>
        <taxon>Thiotrichales</taxon>
        <taxon>Piscirickettsiaceae</taxon>
        <taxon>Hydrogenovibrio</taxon>
    </lineage>
</organism>
<gene>
    <name evidence="2" type="ORF">EI16_01960</name>
</gene>
<dbReference type="CDD" id="cd15482">
    <property type="entry name" value="Sialidase_non-viral"/>
    <property type="match status" value="1"/>
</dbReference>